<accession>A0A1V2KDQ1</accession>
<dbReference type="InterPro" id="IPR037055">
    <property type="entry name" value="MHC_I-like_Ag-recog_sf"/>
</dbReference>
<comment type="caution">
    <text evidence="1">The sequence shown here is derived from an EMBL/GenBank/DDBJ whole genome shotgun (WGS) entry which is preliminary data.</text>
</comment>
<dbReference type="EMBL" id="MNPW01000003">
    <property type="protein sequence ID" value="ONH55843.1"/>
    <property type="molecule type" value="Genomic_DNA"/>
</dbReference>
<dbReference type="Gene3D" id="3.30.500.10">
    <property type="entry name" value="MHC class I-like antigen recognition-like"/>
    <property type="match status" value="3"/>
</dbReference>
<gene>
    <name evidence="1" type="ORF">BLL36_06935</name>
</gene>
<sequence length="384" mass="44338">MAINVIPGLPLYLQAMIEQVNAEEIGYGDREQHVQQLNEYLTKGDHSSVKFKAGQMIERQQQARSQMQHGLPLHLQAMIDQVNAEEIGYGDREQHVQQLNEYLTKGDHSSVKFKAGQMIERQQQARSQMQHGLPLHLQAMIDQVNAEEIGYGDREQHVQQLNEYLTKGDHSSVKFKAGQMIERQQQARSQMQHGLPLDLQAMIDQVNAEEIGYGDREQHVQQLNEYLTKGDHSSVKFKAGQMIERQQQYRFQMQHGLPLDLQAMIDQVNAEEIGYGDREQHVQQLNEYLTKGDHSSVKFKAGQMIERQQQYRFQMQHGLPLDLQAMIDQVNAEEIGYCDREQHVQQLNEYLTKGDHSSVKFKAGQMIERQRNIHSQNANREGSN</sequence>
<dbReference type="AlphaFoldDB" id="A0A1V2KDQ1"/>
<dbReference type="Proteomes" id="UP000189295">
    <property type="component" value="Unassembled WGS sequence"/>
</dbReference>
<proteinExistence type="predicted"/>
<evidence type="ECO:0000313" key="1">
    <source>
        <dbReference type="EMBL" id="ONH55843.1"/>
    </source>
</evidence>
<protein>
    <submittedName>
        <fullName evidence="1">Uncharacterized protein</fullName>
    </submittedName>
</protein>
<organism evidence="1 2">
    <name type="scientific">Pseudomonas cedrina subsp. cedrina</name>
    <dbReference type="NCBI Taxonomy" id="76762"/>
    <lineage>
        <taxon>Bacteria</taxon>
        <taxon>Pseudomonadati</taxon>
        <taxon>Pseudomonadota</taxon>
        <taxon>Gammaproteobacteria</taxon>
        <taxon>Pseudomonadales</taxon>
        <taxon>Pseudomonadaceae</taxon>
        <taxon>Pseudomonas</taxon>
    </lineage>
</organism>
<name>A0A1V2KDQ1_PSECE</name>
<reference evidence="1 2" key="1">
    <citation type="submission" date="2016-10" db="EMBL/GenBank/DDBJ databases">
        <title>Pseudomonas lactis sp. nov. and Pseudomonas paralactis sp. nov., isolated from bovine raw milk.</title>
        <authorList>
            <person name="Von Neubeck M."/>
            <person name="Huptas C."/>
            <person name="Glueck C."/>
            <person name="Krewinkel M."/>
            <person name="Stoeckel M."/>
            <person name="Stressler T."/>
            <person name="Fischer L."/>
            <person name="Hinrichs J."/>
            <person name="Scherer S."/>
            <person name="Wenning M."/>
        </authorList>
    </citation>
    <scope>NUCLEOTIDE SEQUENCE [LARGE SCALE GENOMIC DNA]</scope>
    <source>
        <strain evidence="1 2">DSM 17516</strain>
    </source>
</reference>
<evidence type="ECO:0000313" key="2">
    <source>
        <dbReference type="Proteomes" id="UP000189295"/>
    </source>
</evidence>
<dbReference type="RefSeq" id="WP_076950756.1">
    <property type="nucleotide sequence ID" value="NZ_MNPW01000003.1"/>
</dbReference>